<keyword evidence="5" id="KW-1185">Reference proteome</keyword>
<organism evidence="4 5">
    <name type="scientific">Chitinophaga niastensis</name>
    <dbReference type="NCBI Taxonomy" id="536980"/>
    <lineage>
        <taxon>Bacteria</taxon>
        <taxon>Pseudomonadati</taxon>
        <taxon>Bacteroidota</taxon>
        <taxon>Chitinophagia</taxon>
        <taxon>Chitinophagales</taxon>
        <taxon>Chitinophagaceae</taxon>
        <taxon>Chitinophaga</taxon>
    </lineage>
</organism>
<dbReference type="NCBIfam" id="TIGR00466">
    <property type="entry name" value="kdsB"/>
    <property type="match status" value="1"/>
</dbReference>
<evidence type="ECO:0000256" key="1">
    <source>
        <dbReference type="ARBA" id="ARBA00022679"/>
    </source>
</evidence>
<dbReference type="Gene3D" id="3.90.550.10">
    <property type="entry name" value="Spore Coat Polysaccharide Biosynthesis Protein SpsA, Chain A"/>
    <property type="match status" value="1"/>
</dbReference>
<keyword evidence="1 4" id="KW-0808">Transferase</keyword>
<dbReference type="OrthoDB" id="9815559at2"/>
<accession>A0A2P8HSP7</accession>
<dbReference type="Pfam" id="PF02348">
    <property type="entry name" value="CTP_transf_3"/>
    <property type="match status" value="1"/>
</dbReference>
<proteinExistence type="predicted"/>
<dbReference type="AlphaFoldDB" id="A0A2P8HSP7"/>
<dbReference type="PANTHER" id="PTHR42866">
    <property type="entry name" value="3-DEOXY-MANNO-OCTULOSONATE CYTIDYLYLTRANSFERASE"/>
    <property type="match status" value="1"/>
</dbReference>
<dbReference type="PANTHER" id="PTHR42866:SF2">
    <property type="entry name" value="3-DEOXY-MANNO-OCTULOSONATE CYTIDYLYLTRANSFERASE, MITOCHONDRIAL"/>
    <property type="match status" value="1"/>
</dbReference>
<dbReference type="InterPro" id="IPR004528">
    <property type="entry name" value="KdsB"/>
</dbReference>
<comment type="caution">
    <text evidence="4">The sequence shown here is derived from an EMBL/GenBank/DDBJ whole genome shotgun (WGS) entry which is preliminary data.</text>
</comment>
<dbReference type="RefSeq" id="WP_106526502.1">
    <property type="nucleotide sequence ID" value="NZ_PYAW01000001.1"/>
</dbReference>
<name>A0A2P8HSP7_CHINA</name>
<dbReference type="CDD" id="cd02517">
    <property type="entry name" value="CMP-KDO-Synthetase"/>
    <property type="match status" value="1"/>
</dbReference>
<dbReference type="EMBL" id="PYAW01000001">
    <property type="protein sequence ID" value="PSL49256.1"/>
    <property type="molecule type" value="Genomic_DNA"/>
</dbReference>
<dbReference type="Proteomes" id="UP000240971">
    <property type="component" value="Unassembled WGS sequence"/>
</dbReference>
<evidence type="ECO:0000256" key="3">
    <source>
        <dbReference type="ARBA" id="ARBA00022985"/>
    </source>
</evidence>
<dbReference type="SUPFAM" id="SSF53448">
    <property type="entry name" value="Nucleotide-diphospho-sugar transferases"/>
    <property type="match status" value="1"/>
</dbReference>
<dbReference type="NCBIfam" id="NF003952">
    <property type="entry name" value="PRK05450.1-5"/>
    <property type="match status" value="1"/>
</dbReference>
<dbReference type="GO" id="GO:0005829">
    <property type="term" value="C:cytosol"/>
    <property type="evidence" value="ECO:0007669"/>
    <property type="project" value="TreeGrafter"/>
</dbReference>
<dbReference type="GO" id="GO:0008690">
    <property type="term" value="F:3-deoxy-manno-octulosonate cytidylyltransferase activity"/>
    <property type="evidence" value="ECO:0007669"/>
    <property type="project" value="InterPro"/>
</dbReference>
<dbReference type="GO" id="GO:0009103">
    <property type="term" value="P:lipopolysaccharide biosynthetic process"/>
    <property type="evidence" value="ECO:0007669"/>
    <property type="project" value="UniProtKB-KW"/>
</dbReference>
<keyword evidence="3" id="KW-0448">Lipopolysaccharide biosynthesis</keyword>
<dbReference type="InterPro" id="IPR003329">
    <property type="entry name" value="Cytidylyl_trans"/>
</dbReference>
<dbReference type="InterPro" id="IPR029044">
    <property type="entry name" value="Nucleotide-diphossugar_trans"/>
</dbReference>
<evidence type="ECO:0000313" key="4">
    <source>
        <dbReference type="EMBL" id="PSL49256.1"/>
    </source>
</evidence>
<sequence>MKKIALIPARYGASRFPGKMMAKLGDKTVILRTYESTVNTGVFDEVMVVTDSDLIFNEIVNNGGKAVMSKKEHECGTDRIAEAVIDMDVDIVVNVQGDEPFTQRAPLEKLLKVFEGEEGKKVQVASLMQELKDMVLVEDPNYVKVCVDKNSNALFFSRSVIPYPRNKDIKTVYYEHIGIYAFRRQTLLDFTQMPMTPLESAEKIECLRYLENGIPLKMVETSYMGVEIDTPEDLEKAAKLL</sequence>
<evidence type="ECO:0000313" key="5">
    <source>
        <dbReference type="Proteomes" id="UP000240971"/>
    </source>
</evidence>
<keyword evidence="2 4" id="KW-0548">Nucleotidyltransferase</keyword>
<reference evidence="4 5" key="1">
    <citation type="submission" date="2018-03" db="EMBL/GenBank/DDBJ databases">
        <title>Genomic Encyclopedia of Archaeal and Bacterial Type Strains, Phase II (KMG-II): from individual species to whole genera.</title>
        <authorList>
            <person name="Goeker M."/>
        </authorList>
    </citation>
    <scope>NUCLEOTIDE SEQUENCE [LARGE SCALE GENOMIC DNA]</scope>
    <source>
        <strain evidence="4 5">DSM 24859</strain>
    </source>
</reference>
<gene>
    <name evidence="4" type="ORF">CLV51_101586</name>
</gene>
<protein>
    <submittedName>
        <fullName evidence="4">3-deoxy-manno-octulosonate cytidylyltransferase (CMP-KDO synthetase)</fullName>
    </submittedName>
</protein>
<evidence type="ECO:0000256" key="2">
    <source>
        <dbReference type="ARBA" id="ARBA00022695"/>
    </source>
</evidence>